<dbReference type="InterPro" id="IPR036852">
    <property type="entry name" value="Peptidase_S8/S53_dom_sf"/>
</dbReference>
<dbReference type="CDD" id="cd04077">
    <property type="entry name" value="Peptidases_S8_PCSK9_ProteinaseK_like"/>
    <property type="match status" value="1"/>
</dbReference>
<dbReference type="Pfam" id="PF00082">
    <property type="entry name" value="Peptidase_S8"/>
    <property type="match status" value="1"/>
</dbReference>
<dbReference type="SUPFAM" id="SSF54897">
    <property type="entry name" value="Protease propeptides/inhibitors"/>
    <property type="match status" value="1"/>
</dbReference>
<evidence type="ECO:0000313" key="10">
    <source>
        <dbReference type="EMBL" id="CAE6428322.1"/>
    </source>
</evidence>
<feature type="domain" description="Inhibitor I9" evidence="9">
    <location>
        <begin position="30"/>
        <end position="98"/>
    </location>
</feature>
<dbReference type="InterPro" id="IPR023828">
    <property type="entry name" value="Peptidase_S8_Ser-AS"/>
</dbReference>
<feature type="domain" description="Peptidase S8/S53" evidence="8">
    <location>
        <begin position="126"/>
        <end position="357"/>
    </location>
</feature>
<evidence type="ECO:0000256" key="4">
    <source>
        <dbReference type="ARBA" id="ARBA00022825"/>
    </source>
</evidence>
<dbReference type="GO" id="GO:0006508">
    <property type="term" value="P:proteolysis"/>
    <property type="evidence" value="ECO:0007669"/>
    <property type="project" value="UniProtKB-KW"/>
</dbReference>
<dbReference type="InterPro" id="IPR037045">
    <property type="entry name" value="S8pro/Inhibitor_I9_sf"/>
</dbReference>
<dbReference type="GO" id="GO:0005615">
    <property type="term" value="C:extracellular space"/>
    <property type="evidence" value="ECO:0007669"/>
    <property type="project" value="TreeGrafter"/>
</dbReference>
<dbReference type="Gene3D" id="3.40.50.200">
    <property type="entry name" value="Peptidase S8/S53 domain"/>
    <property type="match status" value="1"/>
</dbReference>
<comment type="similarity">
    <text evidence="1 5">Belongs to the peptidase S8 family.</text>
</comment>
<dbReference type="SUPFAM" id="SSF52743">
    <property type="entry name" value="Subtilisin-like"/>
    <property type="match status" value="1"/>
</dbReference>
<dbReference type="GO" id="GO:0004252">
    <property type="term" value="F:serine-type endopeptidase activity"/>
    <property type="evidence" value="ECO:0007669"/>
    <property type="project" value="UniProtKB-UniRule"/>
</dbReference>
<organism evidence="10 11">
    <name type="scientific">Rhizoctonia solani</name>
    <dbReference type="NCBI Taxonomy" id="456999"/>
    <lineage>
        <taxon>Eukaryota</taxon>
        <taxon>Fungi</taxon>
        <taxon>Dikarya</taxon>
        <taxon>Basidiomycota</taxon>
        <taxon>Agaricomycotina</taxon>
        <taxon>Agaricomycetes</taxon>
        <taxon>Cantharellales</taxon>
        <taxon>Ceratobasidiaceae</taxon>
        <taxon>Rhizoctonia</taxon>
    </lineage>
</organism>
<evidence type="ECO:0008006" key="12">
    <source>
        <dbReference type="Google" id="ProtNLM"/>
    </source>
</evidence>
<dbReference type="InterPro" id="IPR010259">
    <property type="entry name" value="S8pro/Inhibitor_I9"/>
</dbReference>
<dbReference type="EMBL" id="CAJMXA010000380">
    <property type="protein sequence ID" value="CAE6428322.1"/>
    <property type="molecule type" value="Genomic_DNA"/>
</dbReference>
<gene>
    <name evidence="10" type="ORF">RDB_LOCUS20721</name>
</gene>
<dbReference type="FunFam" id="3.40.50.200:FF:000007">
    <property type="entry name" value="Subtilisin-like serine protease"/>
    <property type="match status" value="1"/>
</dbReference>
<evidence type="ECO:0000313" key="11">
    <source>
        <dbReference type="Proteomes" id="UP000663853"/>
    </source>
</evidence>
<name>A0A8H2XN39_9AGAM</name>
<accession>A0A8H2XN39</accession>
<feature type="region of interest" description="Disordered" evidence="6">
    <location>
        <begin position="100"/>
        <end position="124"/>
    </location>
</feature>
<evidence type="ECO:0000256" key="1">
    <source>
        <dbReference type="ARBA" id="ARBA00011073"/>
    </source>
</evidence>
<dbReference type="PANTHER" id="PTHR43806:SF11">
    <property type="entry name" value="CEREVISIN-RELATED"/>
    <property type="match status" value="1"/>
</dbReference>
<evidence type="ECO:0000259" key="9">
    <source>
        <dbReference type="Pfam" id="PF05922"/>
    </source>
</evidence>
<reference evidence="10" key="1">
    <citation type="submission" date="2021-01" db="EMBL/GenBank/DDBJ databases">
        <authorList>
            <person name="Kaushik A."/>
        </authorList>
    </citation>
    <scope>NUCLEOTIDE SEQUENCE</scope>
    <source>
        <strain evidence="10">AG6-10EEA</strain>
    </source>
</reference>
<dbReference type="Gene3D" id="3.30.70.80">
    <property type="entry name" value="Peptidase S8 propeptide/proteinase inhibitor I9"/>
    <property type="match status" value="1"/>
</dbReference>
<dbReference type="Pfam" id="PF05922">
    <property type="entry name" value="Inhibitor_I9"/>
    <property type="match status" value="1"/>
</dbReference>
<dbReference type="InterPro" id="IPR034193">
    <property type="entry name" value="PCSK9_ProteinaseK-like"/>
</dbReference>
<evidence type="ECO:0000259" key="8">
    <source>
        <dbReference type="Pfam" id="PF00082"/>
    </source>
</evidence>
<keyword evidence="2 5" id="KW-0645">Protease</keyword>
<feature type="chain" id="PRO_5034626600" description="Cuticle-degrading protease" evidence="7">
    <location>
        <begin position="19"/>
        <end position="376"/>
    </location>
</feature>
<dbReference type="PRINTS" id="PR00723">
    <property type="entry name" value="SUBTILISIN"/>
</dbReference>
<proteinExistence type="inferred from homology"/>
<comment type="caution">
    <text evidence="10">The sequence shown here is derived from an EMBL/GenBank/DDBJ whole genome shotgun (WGS) entry which is preliminary data.</text>
</comment>
<feature type="signal peptide" evidence="7">
    <location>
        <begin position="1"/>
        <end position="18"/>
    </location>
</feature>
<dbReference type="Proteomes" id="UP000663853">
    <property type="component" value="Unassembled WGS sequence"/>
</dbReference>
<dbReference type="AlphaFoldDB" id="A0A8H2XN39"/>
<feature type="active site" description="Charge relay system" evidence="5">
    <location>
        <position position="167"/>
    </location>
</feature>
<evidence type="ECO:0000256" key="5">
    <source>
        <dbReference type="PROSITE-ProRule" id="PRU01240"/>
    </source>
</evidence>
<evidence type="ECO:0000256" key="2">
    <source>
        <dbReference type="ARBA" id="ARBA00022670"/>
    </source>
</evidence>
<evidence type="ECO:0000256" key="3">
    <source>
        <dbReference type="ARBA" id="ARBA00022801"/>
    </source>
</evidence>
<keyword evidence="4 5" id="KW-0720">Serine protease</keyword>
<dbReference type="InterPro" id="IPR015500">
    <property type="entry name" value="Peptidase_S8_subtilisin-rel"/>
</dbReference>
<dbReference type="PROSITE" id="PS51892">
    <property type="entry name" value="SUBTILASE"/>
    <property type="match status" value="1"/>
</dbReference>
<dbReference type="PROSITE" id="PS00138">
    <property type="entry name" value="SUBTILASE_SER"/>
    <property type="match status" value="1"/>
</dbReference>
<keyword evidence="7" id="KW-0732">Signal</keyword>
<keyword evidence="3 5" id="KW-0378">Hydrolase</keyword>
<dbReference type="InterPro" id="IPR050131">
    <property type="entry name" value="Peptidase_S8_subtilisin-like"/>
</dbReference>
<protein>
    <recommendedName>
        <fullName evidence="12">Cuticle-degrading protease</fullName>
    </recommendedName>
</protein>
<sequence length="376" mass="39104">MRSVFVLSALAAVLPALGAPTVSPLTKRDTYIIKIKPGVSQADFISALTSGLTHPDSAIKYTYSVIPAVAAYIASADISAVRGMKDVEYIEQDQVLSLSVDQERRDPAPDNESGSCPKPSFAEDGGEGVTVYGIDTGIKTDHDCFDGRATWGAAFPDISLKTDDHGHGTHTAGTVIGKYYGVARKAKMVSVKVLNAAGSGQTTDVVAGVNYACEHFEKGGKLPSIATMSLGGGVSTALDQAVESCIKKGMHFTIAAGNDNKDAKDYSPARVSTANTVGAIDYTCKKASFSNFGPALDIQAFGVGVTSAWIGVGKNDTKTISGTSMATPYVAGVLAVALGKSGQMAPEDLTNALKYHASAGALDFSEDTTKDVARLW</sequence>
<evidence type="ECO:0000256" key="7">
    <source>
        <dbReference type="SAM" id="SignalP"/>
    </source>
</evidence>
<dbReference type="InterPro" id="IPR000209">
    <property type="entry name" value="Peptidase_S8/S53_dom"/>
</dbReference>
<feature type="active site" description="Charge relay system" evidence="5">
    <location>
        <position position="324"/>
    </location>
</feature>
<dbReference type="PANTHER" id="PTHR43806">
    <property type="entry name" value="PEPTIDASE S8"/>
    <property type="match status" value="1"/>
</dbReference>
<evidence type="ECO:0000256" key="6">
    <source>
        <dbReference type="SAM" id="MobiDB-lite"/>
    </source>
</evidence>
<feature type="active site" description="Charge relay system" evidence="5">
    <location>
        <position position="135"/>
    </location>
</feature>